<organism evidence="1 2">
    <name type="scientific">Thalassotalea algicola</name>
    <dbReference type="NCBI Taxonomy" id="2716224"/>
    <lineage>
        <taxon>Bacteria</taxon>
        <taxon>Pseudomonadati</taxon>
        <taxon>Pseudomonadota</taxon>
        <taxon>Gammaproteobacteria</taxon>
        <taxon>Alteromonadales</taxon>
        <taxon>Colwelliaceae</taxon>
        <taxon>Thalassotalea</taxon>
    </lineage>
</organism>
<dbReference type="RefSeq" id="WP_169074396.1">
    <property type="nucleotide sequence ID" value="NZ_JABBXH010000002.1"/>
</dbReference>
<evidence type="ECO:0000313" key="1">
    <source>
        <dbReference type="EMBL" id="NMP31053.1"/>
    </source>
</evidence>
<protein>
    <submittedName>
        <fullName evidence="1">Uncharacterized protein</fullName>
    </submittedName>
</protein>
<comment type="caution">
    <text evidence="1">The sequence shown here is derived from an EMBL/GenBank/DDBJ whole genome shotgun (WGS) entry which is preliminary data.</text>
</comment>
<evidence type="ECO:0000313" key="2">
    <source>
        <dbReference type="Proteomes" id="UP000568664"/>
    </source>
</evidence>
<accession>A0A7Y0Q664</accession>
<keyword evidence="2" id="KW-1185">Reference proteome</keyword>
<sequence length="151" mass="16410">MINRIIIAILVLLFANASYGALGCDSNGIRNQTVYATEGNTQIGSWMPGEEIYKLTLKNEFNLGIKIEAVPSEYYAAKFKEHEYVPELVKITLYDLDSTNPKELTHTYGGANSVQGFSAIGGADKVVELGEAGLTLNLIKHVCVKVGAKNI</sequence>
<proteinExistence type="predicted"/>
<dbReference type="AlphaFoldDB" id="A0A7Y0Q664"/>
<name>A0A7Y0Q664_9GAMM</name>
<reference evidence="1 2" key="1">
    <citation type="submission" date="2020-04" db="EMBL/GenBank/DDBJ databases">
        <title>Thalassotalea sp. M1531, isolated from the surface of marine red alga.</title>
        <authorList>
            <person name="Pang L."/>
            <person name="Lu D.-C."/>
        </authorList>
    </citation>
    <scope>NUCLEOTIDE SEQUENCE [LARGE SCALE GENOMIC DNA]</scope>
    <source>
        <strain evidence="1 2">M1531</strain>
    </source>
</reference>
<dbReference type="EMBL" id="JABBXH010000002">
    <property type="protein sequence ID" value="NMP31053.1"/>
    <property type="molecule type" value="Genomic_DNA"/>
</dbReference>
<gene>
    <name evidence="1" type="ORF">HII17_05695</name>
</gene>
<dbReference type="PROSITE" id="PS51257">
    <property type="entry name" value="PROKAR_LIPOPROTEIN"/>
    <property type="match status" value="1"/>
</dbReference>
<dbReference type="Proteomes" id="UP000568664">
    <property type="component" value="Unassembled WGS sequence"/>
</dbReference>